<gene>
    <name evidence="1" type="ORF">GCM10010384_18300</name>
</gene>
<organism evidence="1 2">
    <name type="scientific">Streptomyces djakartensis</name>
    <dbReference type="NCBI Taxonomy" id="68193"/>
    <lineage>
        <taxon>Bacteria</taxon>
        <taxon>Bacillati</taxon>
        <taxon>Actinomycetota</taxon>
        <taxon>Actinomycetes</taxon>
        <taxon>Kitasatosporales</taxon>
        <taxon>Streptomycetaceae</taxon>
        <taxon>Streptomyces</taxon>
    </lineage>
</organism>
<evidence type="ECO:0000313" key="1">
    <source>
        <dbReference type="EMBL" id="GGY13025.1"/>
    </source>
</evidence>
<reference evidence="2" key="1">
    <citation type="journal article" date="2019" name="Int. J. Syst. Evol. Microbiol.">
        <title>The Global Catalogue of Microorganisms (GCM) 10K type strain sequencing project: providing services to taxonomists for standard genome sequencing and annotation.</title>
        <authorList>
            <consortium name="The Broad Institute Genomics Platform"/>
            <consortium name="The Broad Institute Genome Sequencing Center for Infectious Disease"/>
            <person name="Wu L."/>
            <person name="Ma J."/>
        </authorList>
    </citation>
    <scope>NUCLEOTIDE SEQUENCE [LARGE SCALE GENOMIC DNA]</scope>
    <source>
        <strain evidence="2">JCM 4957</strain>
    </source>
</reference>
<keyword evidence="2" id="KW-1185">Reference proteome</keyword>
<accession>A0ABQ2ZD41</accession>
<evidence type="ECO:0008006" key="3">
    <source>
        <dbReference type="Google" id="ProtNLM"/>
    </source>
</evidence>
<sequence length="198" mass="21576">MNFVTQTVLTDLVCRLGVSDAAVESALVTTLQHFTAESRNPIVTLTGRTPAQYLDTSLTTPRFHAMLASIALKIEGREADARLAWEAYVQREIATATRAHEALPESALLGDVEAVRRIGRGLGMDDDQTDQLIPGIVLTLAMGYYYRPAGDRHLTLTEALSRVAADELTEMLRHASLSAAGRTDDAADALRRFQQGSH</sequence>
<protein>
    <recommendedName>
        <fullName evidence="3">TetR family transcriptional regulator</fullName>
    </recommendedName>
</protein>
<proteinExistence type="predicted"/>
<dbReference type="RefSeq" id="WP_190197208.1">
    <property type="nucleotide sequence ID" value="NZ_BMWE01000004.1"/>
</dbReference>
<evidence type="ECO:0000313" key="2">
    <source>
        <dbReference type="Proteomes" id="UP000653308"/>
    </source>
</evidence>
<name>A0ABQ2ZD41_9ACTN</name>
<comment type="caution">
    <text evidence="1">The sequence shown here is derived from an EMBL/GenBank/DDBJ whole genome shotgun (WGS) entry which is preliminary data.</text>
</comment>
<dbReference type="Proteomes" id="UP000653308">
    <property type="component" value="Unassembled WGS sequence"/>
</dbReference>
<dbReference type="EMBL" id="BMWE01000004">
    <property type="protein sequence ID" value="GGY13025.1"/>
    <property type="molecule type" value="Genomic_DNA"/>
</dbReference>